<proteinExistence type="predicted"/>
<comment type="caution">
    <text evidence="2">The sequence shown here is derived from an EMBL/GenBank/DDBJ whole genome shotgun (WGS) entry which is preliminary data.</text>
</comment>
<accession>A0A448XNL2</accession>
<dbReference type="Proteomes" id="UP000784294">
    <property type="component" value="Unassembled WGS sequence"/>
</dbReference>
<evidence type="ECO:0000313" key="2">
    <source>
        <dbReference type="EMBL" id="VEL41033.1"/>
    </source>
</evidence>
<sequence>MLWWMLCRFSTISSRRLVTLAASNPSPREAKTSSAYSTITTCASCCRSRDYVRIRKIGPCPRPSGAGLYSDSLIVAIPVAPDCLASELTEASAPSLPIQTEKKQTRATVFWR</sequence>
<evidence type="ECO:0000256" key="1">
    <source>
        <dbReference type="SAM" id="SignalP"/>
    </source>
</evidence>
<protein>
    <recommendedName>
        <fullName evidence="4">Secreted protein</fullName>
    </recommendedName>
</protein>
<feature type="signal peptide" evidence="1">
    <location>
        <begin position="1"/>
        <end position="21"/>
    </location>
</feature>
<evidence type="ECO:0000313" key="3">
    <source>
        <dbReference type="Proteomes" id="UP000784294"/>
    </source>
</evidence>
<organism evidence="2 3">
    <name type="scientific">Protopolystoma xenopodis</name>
    <dbReference type="NCBI Taxonomy" id="117903"/>
    <lineage>
        <taxon>Eukaryota</taxon>
        <taxon>Metazoa</taxon>
        <taxon>Spiralia</taxon>
        <taxon>Lophotrochozoa</taxon>
        <taxon>Platyhelminthes</taxon>
        <taxon>Monogenea</taxon>
        <taxon>Polyopisthocotylea</taxon>
        <taxon>Polystomatidea</taxon>
        <taxon>Polystomatidae</taxon>
        <taxon>Protopolystoma</taxon>
    </lineage>
</organism>
<keyword evidence="1" id="KW-0732">Signal</keyword>
<name>A0A448XNL2_9PLAT</name>
<keyword evidence="3" id="KW-1185">Reference proteome</keyword>
<evidence type="ECO:0008006" key="4">
    <source>
        <dbReference type="Google" id="ProtNLM"/>
    </source>
</evidence>
<reference evidence="2" key="1">
    <citation type="submission" date="2018-11" db="EMBL/GenBank/DDBJ databases">
        <authorList>
            <consortium name="Pathogen Informatics"/>
        </authorList>
    </citation>
    <scope>NUCLEOTIDE SEQUENCE</scope>
</reference>
<dbReference type="AlphaFoldDB" id="A0A448XNL2"/>
<gene>
    <name evidence="2" type="ORF">PXEA_LOCUS34473</name>
</gene>
<feature type="chain" id="PRO_5019419793" description="Secreted protein" evidence="1">
    <location>
        <begin position="22"/>
        <end position="112"/>
    </location>
</feature>
<dbReference type="EMBL" id="CAAALY010267572">
    <property type="protein sequence ID" value="VEL41033.1"/>
    <property type="molecule type" value="Genomic_DNA"/>
</dbReference>